<evidence type="ECO:0000256" key="5">
    <source>
        <dbReference type="ARBA" id="ARBA00022679"/>
    </source>
</evidence>
<keyword evidence="7" id="KW-0547">Nucleotide-binding</keyword>
<dbReference type="Gene3D" id="1.20.5.1930">
    <property type="match status" value="1"/>
</dbReference>
<evidence type="ECO:0000259" key="16">
    <source>
        <dbReference type="SMART" id="SM00387"/>
    </source>
</evidence>
<keyword evidence="5" id="KW-0808">Transferase</keyword>
<keyword evidence="12 14" id="KW-0472">Membrane</keyword>
<evidence type="ECO:0000256" key="2">
    <source>
        <dbReference type="ARBA" id="ARBA00004141"/>
    </source>
</evidence>
<dbReference type="InterPro" id="IPR003594">
    <property type="entry name" value="HATPase_dom"/>
</dbReference>
<dbReference type="InterPro" id="IPR011712">
    <property type="entry name" value="Sig_transdc_His_kin_sub3_dim/P"/>
</dbReference>
<evidence type="ECO:0000256" key="8">
    <source>
        <dbReference type="ARBA" id="ARBA00022777"/>
    </source>
</evidence>
<dbReference type="Proteomes" id="UP000294508">
    <property type="component" value="Unassembled WGS sequence"/>
</dbReference>
<name>A0A4R2H3N5_9ACTN</name>
<dbReference type="Pfam" id="PF07730">
    <property type="entry name" value="HisKA_3"/>
    <property type="match status" value="1"/>
</dbReference>
<feature type="transmembrane region" description="Helical" evidence="14">
    <location>
        <begin position="34"/>
        <end position="59"/>
    </location>
</feature>
<evidence type="ECO:0000256" key="10">
    <source>
        <dbReference type="ARBA" id="ARBA00022989"/>
    </source>
</evidence>
<dbReference type="InterPro" id="IPR029016">
    <property type="entry name" value="GAF-like_dom_sf"/>
</dbReference>
<dbReference type="GO" id="GO:0046983">
    <property type="term" value="F:protein dimerization activity"/>
    <property type="evidence" value="ECO:0007669"/>
    <property type="project" value="InterPro"/>
</dbReference>
<dbReference type="EMBL" id="SLWN01000013">
    <property type="protein sequence ID" value="TCO19723.1"/>
    <property type="molecule type" value="Genomic_DNA"/>
</dbReference>
<dbReference type="PANTHER" id="PTHR24421:SF10">
    <property type="entry name" value="NITRATE_NITRITE SENSOR PROTEIN NARQ"/>
    <property type="match status" value="1"/>
</dbReference>
<evidence type="ECO:0000256" key="9">
    <source>
        <dbReference type="ARBA" id="ARBA00022840"/>
    </source>
</evidence>
<comment type="subcellular location">
    <subcellularLocation>
        <location evidence="2">Membrane</location>
        <topology evidence="2">Multi-pass membrane protein</topology>
    </subcellularLocation>
</comment>
<sequence length="520" mass="55207">MVTGSGRSWMGPTGGRPDESRGTTWWWTPPRGRLVLQIVAALLAGAGAFVLAAVVCSAARDRVPAVVLGVLLLAVVFGVARLAGIMYALPVGVVVIQAFDWYFLPPLRELNAATVLLLCLFLVMSVTVGAVTIEAGRRTAEAEKERSDLADTQASLRRLAMLVAAAEPPDALFAAVTREVSRHFGNDTARMIRFEADGTATLVASEGTTGPHVRVGELWTGYPPTGLTSTVLRTGRATRIDDYSKIPGGERYLREGLRAAVGMPVHVDRRVWGLIAIGSTEGPLPSDTERRLTDFTDLVATAVANAQGRAELMTSRARLVTASDDARRRIERDLHDGAQQRLVSLALGLRSVATEPTASEEVRAEVEQIATELVEVIDELREISRGIHPAVLSESGLRPALRALARRSAVPVELDAAIDGRLPEPVEVAAYYVVSETLTNAAKYANATLVEVKAEVAEGRLRLSVRDDGVGGADPALGSGLVGLKDRLDALGGTFTVRSPADGGTTVSCTLPISVPDHNG</sequence>
<reference evidence="17 18" key="1">
    <citation type="journal article" date="2015" name="Stand. Genomic Sci.">
        <title>Genomic Encyclopedia of Bacterial and Archaeal Type Strains, Phase III: the genomes of soil and plant-associated and newly described type strains.</title>
        <authorList>
            <person name="Whitman W.B."/>
            <person name="Woyke T."/>
            <person name="Klenk H.P."/>
            <person name="Zhou Y."/>
            <person name="Lilburn T.G."/>
            <person name="Beck B.J."/>
            <person name="De Vos P."/>
            <person name="Vandamme P."/>
            <person name="Eisen J.A."/>
            <person name="Garrity G."/>
            <person name="Hugenholtz P."/>
            <person name="Kyrpides N.C."/>
        </authorList>
    </citation>
    <scope>NUCLEOTIDE SEQUENCE [LARGE SCALE GENOMIC DNA]</scope>
    <source>
        <strain evidence="17 18">VKM Ac-2572</strain>
    </source>
</reference>
<dbReference type="EC" id="2.7.13.3" evidence="3"/>
<accession>A0A4R2H3N5</accession>
<keyword evidence="10 14" id="KW-1133">Transmembrane helix</keyword>
<evidence type="ECO:0000256" key="1">
    <source>
        <dbReference type="ARBA" id="ARBA00000085"/>
    </source>
</evidence>
<comment type="catalytic activity">
    <reaction evidence="1">
        <text>ATP + protein L-histidine = ADP + protein N-phospho-L-histidine.</text>
        <dbReference type="EC" id="2.7.13.3"/>
    </reaction>
</comment>
<dbReference type="InterPro" id="IPR025201">
    <property type="entry name" value="KdpD_TM"/>
</dbReference>
<dbReference type="GO" id="GO:0016020">
    <property type="term" value="C:membrane"/>
    <property type="evidence" value="ECO:0007669"/>
    <property type="project" value="UniProtKB-SubCell"/>
</dbReference>
<keyword evidence="9" id="KW-0067">ATP-binding</keyword>
<dbReference type="PANTHER" id="PTHR24421">
    <property type="entry name" value="NITRATE/NITRITE SENSOR PROTEIN NARX-RELATED"/>
    <property type="match status" value="1"/>
</dbReference>
<proteinExistence type="predicted"/>
<dbReference type="GO" id="GO:0000155">
    <property type="term" value="F:phosphorelay sensor kinase activity"/>
    <property type="evidence" value="ECO:0007669"/>
    <property type="project" value="InterPro"/>
</dbReference>
<evidence type="ECO:0000256" key="12">
    <source>
        <dbReference type="ARBA" id="ARBA00023136"/>
    </source>
</evidence>
<evidence type="ECO:0000256" key="6">
    <source>
        <dbReference type="ARBA" id="ARBA00022692"/>
    </source>
</evidence>
<dbReference type="InterPro" id="IPR036890">
    <property type="entry name" value="HATPase_C_sf"/>
</dbReference>
<comment type="caution">
    <text evidence="17">The sequence shown here is derived from an EMBL/GenBank/DDBJ whole genome shotgun (WGS) entry which is preliminary data.</text>
</comment>
<dbReference type="InterPro" id="IPR038318">
    <property type="entry name" value="KdpD_sf"/>
</dbReference>
<dbReference type="Gene3D" id="3.30.450.40">
    <property type="match status" value="1"/>
</dbReference>
<evidence type="ECO:0000313" key="18">
    <source>
        <dbReference type="Proteomes" id="UP000294508"/>
    </source>
</evidence>
<dbReference type="SMART" id="SM00387">
    <property type="entry name" value="HATPase_c"/>
    <property type="match status" value="1"/>
</dbReference>
<evidence type="ECO:0000256" key="3">
    <source>
        <dbReference type="ARBA" id="ARBA00012438"/>
    </source>
</evidence>
<keyword evidence="18" id="KW-1185">Reference proteome</keyword>
<dbReference type="Pfam" id="PF01590">
    <property type="entry name" value="GAF"/>
    <property type="match status" value="1"/>
</dbReference>
<dbReference type="SUPFAM" id="SSF55874">
    <property type="entry name" value="ATPase domain of HSP90 chaperone/DNA topoisomerase II/histidine kinase"/>
    <property type="match status" value="1"/>
</dbReference>
<dbReference type="Gene3D" id="1.20.120.620">
    <property type="entry name" value="Backbone structure of the membrane domain of e. Coli histidine kinase receptor kdpd"/>
    <property type="match status" value="1"/>
</dbReference>
<keyword evidence="6 14" id="KW-0812">Transmembrane</keyword>
<feature type="domain" description="Histidine kinase/HSP90-like ATPase" evidence="16">
    <location>
        <begin position="425"/>
        <end position="515"/>
    </location>
</feature>
<protein>
    <recommendedName>
        <fullName evidence="3">histidine kinase</fullName>
        <ecNumber evidence="3">2.7.13.3</ecNumber>
    </recommendedName>
</protein>
<evidence type="ECO:0000256" key="13">
    <source>
        <dbReference type="SAM" id="MobiDB-lite"/>
    </source>
</evidence>
<dbReference type="InterPro" id="IPR050482">
    <property type="entry name" value="Sensor_HK_TwoCompSys"/>
</dbReference>
<keyword evidence="8 17" id="KW-0418">Kinase</keyword>
<dbReference type="SUPFAM" id="SSF55781">
    <property type="entry name" value="GAF domain-like"/>
    <property type="match status" value="1"/>
</dbReference>
<evidence type="ECO:0000256" key="11">
    <source>
        <dbReference type="ARBA" id="ARBA00023012"/>
    </source>
</evidence>
<dbReference type="GO" id="GO:0005524">
    <property type="term" value="F:ATP binding"/>
    <property type="evidence" value="ECO:0007669"/>
    <property type="project" value="UniProtKB-KW"/>
</dbReference>
<evidence type="ECO:0000256" key="7">
    <source>
        <dbReference type="ARBA" id="ARBA00022741"/>
    </source>
</evidence>
<dbReference type="AlphaFoldDB" id="A0A4R2H3N5"/>
<dbReference type="Pfam" id="PF13493">
    <property type="entry name" value="DUF4118"/>
    <property type="match status" value="1"/>
</dbReference>
<evidence type="ECO:0000259" key="15">
    <source>
        <dbReference type="SMART" id="SM00065"/>
    </source>
</evidence>
<dbReference type="Pfam" id="PF02518">
    <property type="entry name" value="HATPase_c"/>
    <property type="match status" value="1"/>
</dbReference>
<evidence type="ECO:0000313" key="17">
    <source>
        <dbReference type="EMBL" id="TCO19723.1"/>
    </source>
</evidence>
<feature type="transmembrane region" description="Helical" evidence="14">
    <location>
        <begin position="66"/>
        <end position="90"/>
    </location>
</feature>
<dbReference type="InterPro" id="IPR003018">
    <property type="entry name" value="GAF"/>
</dbReference>
<feature type="region of interest" description="Disordered" evidence="13">
    <location>
        <begin position="1"/>
        <end position="24"/>
    </location>
</feature>
<dbReference type="CDD" id="cd16917">
    <property type="entry name" value="HATPase_UhpB-NarQ-NarX-like"/>
    <property type="match status" value="1"/>
</dbReference>
<keyword evidence="4" id="KW-0597">Phosphoprotein</keyword>
<keyword evidence="11" id="KW-0902">Two-component regulatory system</keyword>
<feature type="domain" description="GAF" evidence="15">
    <location>
        <begin position="168"/>
        <end position="313"/>
    </location>
</feature>
<dbReference type="SMART" id="SM00065">
    <property type="entry name" value="GAF"/>
    <property type="match status" value="1"/>
</dbReference>
<gene>
    <name evidence="17" type="ORF">EV652_113122</name>
</gene>
<evidence type="ECO:0000256" key="14">
    <source>
        <dbReference type="SAM" id="Phobius"/>
    </source>
</evidence>
<organism evidence="17 18">
    <name type="scientific">Kribbella steppae</name>
    <dbReference type="NCBI Taxonomy" id="2512223"/>
    <lineage>
        <taxon>Bacteria</taxon>
        <taxon>Bacillati</taxon>
        <taxon>Actinomycetota</taxon>
        <taxon>Actinomycetes</taxon>
        <taxon>Propionibacteriales</taxon>
        <taxon>Kribbellaceae</taxon>
        <taxon>Kribbella</taxon>
    </lineage>
</organism>
<feature type="transmembrane region" description="Helical" evidence="14">
    <location>
        <begin position="110"/>
        <end position="133"/>
    </location>
</feature>
<dbReference type="Gene3D" id="3.30.565.10">
    <property type="entry name" value="Histidine kinase-like ATPase, C-terminal domain"/>
    <property type="match status" value="1"/>
</dbReference>
<evidence type="ECO:0000256" key="4">
    <source>
        <dbReference type="ARBA" id="ARBA00022553"/>
    </source>
</evidence>